<organism evidence="2">
    <name type="scientific">Mytilinidion resinicola</name>
    <dbReference type="NCBI Taxonomy" id="574789"/>
    <lineage>
        <taxon>Eukaryota</taxon>
        <taxon>Fungi</taxon>
        <taxon>Dikarya</taxon>
        <taxon>Ascomycota</taxon>
        <taxon>Pezizomycotina</taxon>
        <taxon>Dothideomycetes</taxon>
        <taxon>Pleosporomycetidae</taxon>
        <taxon>Mytilinidiales</taxon>
        <taxon>Mytilinidiaceae</taxon>
        <taxon>Mytilinidion</taxon>
    </lineage>
</organism>
<evidence type="ECO:0000256" key="1">
    <source>
        <dbReference type="SAM" id="MobiDB-lite"/>
    </source>
</evidence>
<dbReference type="RefSeq" id="XP_033573908.1">
    <property type="nucleotide sequence ID" value="XM_033720610.1"/>
</dbReference>
<dbReference type="GeneID" id="54461503"/>
<evidence type="ECO:0000313" key="2">
    <source>
        <dbReference type="EMBL" id="KAF2806944.1"/>
    </source>
</evidence>
<protein>
    <submittedName>
        <fullName evidence="2 4">Uncharacterized protein</fullName>
    </submittedName>
</protein>
<name>A0A6A6YFZ6_9PEZI</name>
<dbReference type="AlphaFoldDB" id="A0A6A6YFZ6"/>
<reference evidence="2 4" key="1">
    <citation type="journal article" date="2020" name="Stud. Mycol.">
        <title>101 Dothideomycetes genomes: a test case for predicting lifestyles and emergence of pathogens.</title>
        <authorList>
            <person name="Haridas S."/>
            <person name="Albert R."/>
            <person name="Binder M."/>
            <person name="Bloem J."/>
            <person name="Labutti K."/>
            <person name="Salamov A."/>
            <person name="Andreopoulos B."/>
            <person name="Baker S."/>
            <person name="Barry K."/>
            <person name="Bills G."/>
            <person name="Bluhm B."/>
            <person name="Cannon C."/>
            <person name="Castanera R."/>
            <person name="Culley D."/>
            <person name="Daum C."/>
            <person name="Ezra D."/>
            <person name="Gonzalez J."/>
            <person name="Henrissat B."/>
            <person name="Kuo A."/>
            <person name="Liang C."/>
            <person name="Lipzen A."/>
            <person name="Lutzoni F."/>
            <person name="Magnuson J."/>
            <person name="Mondo S."/>
            <person name="Nolan M."/>
            <person name="Ohm R."/>
            <person name="Pangilinan J."/>
            <person name="Park H.-J."/>
            <person name="Ramirez L."/>
            <person name="Alfaro M."/>
            <person name="Sun H."/>
            <person name="Tritt A."/>
            <person name="Yoshinaga Y."/>
            <person name="Zwiers L.-H."/>
            <person name="Turgeon B."/>
            <person name="Goodwin S."/>
            <person name="Spatafora J."/>
            <person name="Crous P."/>
            <person name="Grigoriev I."/>
        </authorList>
    </citation>
    <scope>NUCLEOTIDE SEQUENCE</scope>
    <source>
        <strain evidence="2 4">CBS 304.34</strain>
    </source>
</reference>
<sequence>MGSSELLSLGSDALSLCSGCAHPAQPQLRLEREQLRFLDGKGNCLGAHWDIVLPIRRNREAFSQEHVSEGRSRGTNSRRKEDKSEIPRKNKRDISEVI</sequence>
<accession>A0A6A6YFZ6</accession>
<keyword evidence="3" id="KW-1185">Reference proteome</keyword>
<dbReference type="EMBL" id="MU003706">
    <property type="protein sequence ID" value="KAF2806944.1"/>
    <property type="molecule type" value="Genomic_DNA"/>
</dbReference>
<gene>
    <name evidence="2 4" type="ORF">BDZ99DRAFT_465695</name>
</gene>
<reference evidence="4" key="3">
    <citation type="submission" date="2025-04" db="UniProtKB">
        <authorList>
            <consortium name="RefSeq"/>
        </authorList>
    </citation>
    <scope>IDENTIFICATION</scope>
    <source>
        <strain evidence="4">CBS 304.34</strain>
    </source>
</reference>
<proteinExistence type="predicted"/>
<feature type="region of interest" description="Disordered" evidence="1">
    <location>
        <begin position="62"/>
        <end position="98"/>
    </location>
</feature>
<evidence type="ECO:0000313" key="4">
    <source>
        <dbReference type="RefSeq" id="XP_033573908.1"/>
    </source>
</evidence>
<dbReference type="Proteomes" id="UP000504636">
    <property type="component" value="Unplaced"/>
</dbReference>
<evidence type="ECO:0000313" key="3">
    <source>
        <dbReference type="Proteomes" id="UP000504636"/>
    </source>
</evidence>
<reference evidence="4" key="2">
    <citation type="submission" date="2020-04" db="EMBL/GenBank/DDBJ databases">
        <authorList>
            <consortium name="NCBI Genome Project"/>
        </authorList>
    </citation>
    <scope>NUCLEOTIDE SEQUENCE</scope>
    <source>
        <strain evidence="4">CBS 304.34</strain>
    </source>
</reference>